<dbReference type="PROSITE" id="PS50043">
    <property type="entry name" value="HTH_LUXR_2"/>
    <property type="match status" value="1"/>
</dbReference>
<dbReference type="Gene3D" id="1.10.10.10">
    <property type="entry name" value="Winged helix-like DNA-binding domain superfamily/Winged helix DNA-binding domain"/>
    <property type="match status" value="1"/>
</dbReference>
<protein>
    <submittedName>
        <fullName evidence="5">Helix-turn-helix transcriptional regulator</fullName>
    </submittedName>
</protein>
<organism evidence="5 6">
    <name type="scientific">Pseudoclavibacter caeni</name>
    <dbReference type="NCBI Taxonomy" id="908846"/>
    <lineage>
        <taxon>Bacteria</taxon>
        <taxon>Bacillati</taxon>
        <taxon>Actinomycetota</taxon>
        <taxon>Actinomycetes</taxon>
        <taxon>Micrococcales</taxon>
        <taxon>Microbacteriaceae</taxon>
        <taxon>Pseudoclavibacter</taxon>
    </lineage>
</organism>
<dbReference type="OrthoDB" id="9808843at2"/>
<dbReference type="InterPro" id="IPR000792">
    <property type="entry name" value="Tscrpt_reg_LuxR_C"/>
</dbReference>
<evidence type="ECO:0000313" key="6">
    <source>
        <dbReference type="Proteomes" id="UP000481339"/>
    </source>
</evidence>
<proteinExistence type="predicted"/>
<reference evidence="5 6" key="1">
    <citation type="submission" date="2019-09" db="EMBL/GenBank/DDBJ databases">
        <title>Phylogeny of genus Pseudoclavibacter and closely related genus.</title>
        <authorList>
            <person name="Li Y."/>
        </authorList>
    </citation>
    <scope>NUCLEOTIDE SEQUENCE [LARGE SCALE GENOMIC DNA]</scope>
    <source>
        <strain evidence="5 6">JCM 16921</strain>
    </source>
</reference>
<dbReference type="InterPro" id="IPR016032">
    <property type="entry name" value="Sig_transdc_resp-reg_C-effctor"/>
</dbReference>
<dbReference type="PRINTS" id="PR00038">
    <property type="entry name" value="HTHLUXR"/>
</dbReference>
<dbReference type="PANTHER" id="PTHR44688:SF16">
    <property type="entry name" value="DNA-BINDING TRANSCRIPTIONAL ACTIVATOR DEVR_DOSR"/>
    <property type="match status" value="1"/>
</dbReference>
<dbReference type="SUPFAM" id="SSF46894">
    <property type="entry name" value="C-terminal effector domain of the bipartite response regulators"/>
    <property type="match status" value="1"/>
</dbReference>
<feature type="domain" description="HTH luxR-type" evidence="4">
    <location>
        <begin position="859"/>
        <end position="924"/>
    </location>
</feature>
<keyword evidence="6" id="KW-1185">Reference proteome</keyword>
<dbReference type="GO" id="GO:0006355">
    <property type="term" value="P:regulation of DNA-templated transcription"/>
    <property type="evidence" value="ECO:0007669"/>
    <property type="project" value="InterPro"/>
</dbReference>
<evidence type="ECO:0000256" key="3">
    <source>
        <dbReference type="ARBA" id="ARBA00023163"/>
    </source>
</evidence>
<keyword evidence="1" id="KW-0805">Transcription regulation</keyword>
<dbReference type="GO" id="GO:0003677">
    <property type="term" value="F:DNA binding"/>
    <property type="evidence" value="ECO:0007669"/>
    <property type="project" value="UniProtKB-KW"/>
</dbReference>
<evidence type="ECO:0000256" key="1">
    <source>
        <dbReference type="ARBA" id="ARBA00023015"/>
    </source>
</evidence>
<keyword evidence="2" id="KW-0238">DNA-binding</keyword>
<comment type="caution">
    <text evidence="5">The sequence shown here is derived from an EMBL/GenBank/DDBJ whole genome shotgun (WGS) entry which is preliminary data.</text>
</comment>
<dbReference type="AlphaFoldDB" id="A0A7C8BR24"/>
<keyword evidence="3" id="KW-0804">Transcription</keyword>
<gene>
    <name evidence="5" type="ORF">F8O02_02185</name>
</gene>
<name>A0A7C8BR24_9MICO</name>
<sequence length="926" mass="100522">MTRPVSQGAVMDYAGSRPTGRAVRERVLDRLDRSAPLTIIEGLPGVGKQALIRQRAEQLRARRGADARRVVCIEFPQTPVGDAQALALAAEQFAEQVGQDLAQHAREDPRIDHLLRGRADLARFERDLPTLLHDWAGTQICLVAYEWQASPTLDRIIIAMVRSGVDVLCSLLDASGLRATASVARLSLTVIGDGELVFRDEEIGMLAAYFGMRPTAELIGRVHELTAGHPLATAMTLLRVAGIERMISDGDDVRVVIGGVERDWAHAVDLQTPAPETRAHLREVSAAQVGRAQLVSAVGLMRYATVGFLELLRAPQGESPFLRVMAGLIAVPSADLDALEEVLPGALHAVDRLRAAGYVRLEYRPSTGGLFHWHEGMRTVIPEWSRSLPHRNADTAAEFVTRLVGWYGEHGRPEAAVALLQDVGGPAELETFVTAHFTDMIWTRRVHGFAPMLALSDERRAELPMCTILAALESYRTIREDPGLTRRAMLVFPILEDRMRNGTPPERLRSALGIVVGCAALDLWESHGEAVDIVARATAEALHRGLCTGGEAGRTDLIVGTIAIIRGDLTLARTLLLRALAEGTDEQGRLVARLGISVLEGYFAQQLLPDDARLPDVSETEMMLAGDDLSAWGSVAELAALARSWNAVWHGDYRTGLDVIRHLVLGQDRVIVQPFVSWSYSLQLLLAGQADEALGVWSEVARRKGEKAPVPGRHLLGHVLAALAAGRPGEAVDLIEPHKDDLADPLVRLARAVVDSGTGRPVSTDELVEGTSLSLVPRARTLLQTLTALQRLQADDADGAVALLNGVEATSSSGDIEFALRFASRRDVVEAVDRIGSRLSDTLRIMLSDAVEVPHVLTSPIPLARLTQTERQVLVLVAEGLTNRDIAERMYLSVNTVKTHLTGVYRKLRVNGRHAAAEAARNAGLV</sequence>
<evidence type="ECO:0000259" key="4">
    <source>
        <dbReference type="PROSITE" id="PS50043"/>
    </source>
</evidence>
<dbReference type="SMART" id="SM00421">
    <property type="entry name" value="HTH_LUXR"/>
    <property type="match status" value="1"/>
</dbReference>
<evidence type="ECO:0000256" key="2">
    <source>
        <dbReference type="ARBA" id="ARBA00023125"/>
    </source>
</evidence>
<accession>A0A7C8BR24</accession>
<evidence type="ECO:0000313" key="5">
    <source>
        <dbReference type="EMBL" id="KAB1633749.1"/>
    </source>
</evidence>
<dbReference type="Proteomes" id="UP000481339">
    <property type="component" value="Unassembled WGS sequence"/>
</dbReference>
<dbReference type="CDD" id="cd06170">
    <property type="entry name" value="LuxR_C_like"/>
    <property type="match status" value="1"/>
</dbReference>
<dbReference type="EMBL" id="WBKA01000001">
    <property type="protein sequence ID" value="KAB1633749.1"/>
    <property type="molecule type" value="Genomic_DNA"/>
</dbReference>
<dbReference type="InterPro" id="IPR036388">
    <property type="entry name" value="WH-like_DNA-bd_sf"/>
</dbReference>
<dbReference type="PANTHER" id="PTHR44688">
    <property type="entry name" value="DNA-BINDING TRANSCRIPTIONAL ACTIVATOR DEVR_DOSR"/>
    <property type="match status" value="1"/>
</dbReference>
<dbReference type="Pfam" id="PF00196">
    <property type="entry name" value="GerE"/>
    <property type="match status" value="1"/>
</dbReference>